<keyword evidence="3 5" id="KW-0862">Zinc</keyword>
<evidence type="ECO:0000259" key="6">
    <source>
        <dbReference type="PROSITE" id="PS50215"/>
    </source>
</evidence>
<dbReference type="AlphaFoldDB" id="G3MTD3"/>
<dbReference type="GO" id="GO:0004222">
    <property type="term" value="F:metalloendopeptidase activity"/>
    <property type="evidence" value="ECO:0007669"/>
    <property type="project" value="InterPro"/>
</dbReference>
<evidence type="ECO:0000256" key="1">
    <source>
        <dbReference type="ARBA" id="ARBA00022670"/>
    </source>
</evidence>
<sequence length="410" mass="46274">MLEHRWLQHVLPPTVRIIFFIIISCAAECAKLPQRETIVFPRILDSRSIDGVRVVKITEDLTLNLEKSSVVAKEFLLRTYQEGFMQHTYLDGEALEEDLYHDSRYLASVMLSEENGLRVEGILGPTLRIKPLQGHKRMDEGNIAHVLYDYRDDGSNFDVKGIITTESRANVSERQYQQGQALPNTVYPELLVLVDSTLRNQFSADAKVIKYFIMTMNAVNLRYTTVSQPNVRLILQAIEILTSTEETFLERVPPNRVEGYATLEKLRVYVQRHPQKYATYDVVYLATGLDMGYMLSKGWDPGLRGIAYIGGACGSEKVGYGEDSVGSFAGVRVLAHEVGHILGCPHDGQGVGLFDSRNCPWDDGFIMSYSYNSSKSMKFSQCCNNMITYKVRLLTGLCLRVQTAKGKLKK</sequence>
<proteinExistence type="evidence at transcript level"/>
<evidence type="ECO:0000256" key="2">
    <source>
        <dbReference type="ARBA" id="ARBA00022801"/>
    </source>
</evidence>
<protein>
    <recommendedName>
        <fullName evidence="6">Peptidase M12B domain-containing protein</fullName>
    </recommendedName>
</protein>
<comment type="caution">
    <text evidence="5">Lacks conserved residue(s) required for the propagation of feature annotation.</text>
</comment>
<dbReference type="Pfam" id="PF13688">
    <property type="entry name" value="Reprolysin_5"/>
    <property type="match status" value="1"/>
</dbReference>
<accession>G3MTD3</accession>
<feature type="binding site" evidence="5">
    <location>
        <position position="340"/>
    </location>
    <ligand>
        <name>Zn(2+)</name>
        <dbReference type="ChEBI" id="CHEBI:29105"/>
        <note>catalytic</note>
    </ligand>
</feature>
<dbReference type="EMBL" id="JO845134">
    <property type="protein sequence ID" value="AEO36751.1"/>
    <property type="molecule type" value="mRNA"/>
</dbReference>
<dbReference type="PROSITE" id="PS50215">
    <property type="entry name" value="ADAM_MEPRO"/>
    <property type="match status" value="1"/>
</dbReference>
<feature type="domain" description="Peptidase M12B" evidence="6">
    <location>
        <begin position="186"/>
        <end position="403"/>
    </location>
</feature>
<keyword evidence="4" id="KW-0482">Metalloprotease</keyword>
<feature type="binding site" evidence="5">
    <location>
        <position position="346"/>
    </location>
    <ligand>
        <name>Zn(2+)</name>
        <dbReference type="ChEBI" id="CHEBI:29105"/>
        <note>catalytic</note>
    </ligand>
</feature>
<dbReference type="PANTHER" id="PTHR11905">
    <property type="entry name" value="ADAM A DISINTEGRIN AND METALLOPROTEASE DOMAIN"/>
    <property type="match status" value="1"/>
</dbReference>
<dbReference type="GO" id="GO:0046872">
    <property type="term" value="F:metal ion binding"/>
    <property type="evidence" value="ECO:0007669"/>
    <property type="project" value="UniProtKB-KW"/>
</dbReference>
<dbReference type="PANTHER" id="PTHR11905:SF159">
    <property type="entry name" value="ADAM METALLOPROTEASE"/>
    <property type="match status" value="1"/>
</dbReference>
<name>G3MTD3_AMBMU</name>
<evidence type="ECO:0000256" key="5">
    <source>
        <dbReference type="PROSITE-ProRule" id="PRU00276"/>
    </source>
</evidence>
<keyword evidence="2" id="KW-0378">Hydrolase</keyword>
<evidence type="ECO:0000256" key="3">
    <source>
        <dbReference type="ARBA" id="ARBA00022833"/>
    </source>
</evidence>
<evidence type="ECO:0000256" key="4">
    <source>
        <dbReference type="ARBA" id="ARBA00023049"/>
    </source>
</evidence>
<keyword evidence="5" id="KW-0479">Metal-binding</keyword>
<feature type="active site" evidence="5">
    <location>
        <position position="337"/>
    </location>
</feature>
<dbReference type="InterPro" id="IPR024079">
    <property type="entry name" value="MetalloPept_cat_dom_sf"/>
</dbReference>
<reference evidence="7" key="1">
    <citation type="journal article" date="2011" name="PLoS ONE">
        <title>A deep insight into the sialotranscriptome of the gulf coast tick, Amblyomma maculatum.</title>
        <authorList>
            <person name="Karim S."/>
            <person name="Singh P."/>
            <person name="Ribeiro J.M."/>
        </authorList>
    </citation>
    <scope>NUCLEOTIDE SEQUENCE</scope>
    <source>
        <tissue evidence="7">Salivary gland</tissue>
    </source>
</reference>
<feature type="binding site" evidence="5">
    <location>
        <position position="336"/>
    </location>
    <ligand>
        <name>Zn(2+)</name>
        <dbReference type="ChEBI" id="CHEBI:29105"/>
        <note>catalytic</note>
    </ligand>
</feature>
<dbReference type="Gene3D" id="3.40.390.10">
    <property type="entry name" value="Collagenase (Catalytic Domain)"/>
    <property type="match status" value="1"/>
</dbReference>
<dbReference type="SUPFAM" id="SSF55486">
    <property type="entry name" value="Metalloproteases ('zincins'), catalytic domain"/>
    <property type="match status" value="1"/>
</dbReference>
<dbReference type="InterPro" id="IPR001590">
    <property type="entry name" value="Peptidase_M12B"/>
</dbReference>
<organism evidence="7">
    <name type="scientific">Amblyomma maculatum</name>
    <name type="common">Gulf Coast tick</name>
    <dbReference type="NCBI Taxonomy" id="34609"/>
    <lineage>
        <taxon>Eukaryota</taxon>
        <taxon>Metazoa</taxon>
        <taxon>Ecdysozoa</taxon>
        <taxon>Arthropoda</taxon>
        <taxon>Chelicerata</taxon>
        <taxon>Arachnida</taxon>
        <taxon>Acari</taxon>
        <taxon>Parasitiformes</taxon>
        <taxon>Ixodida</taxon>
        <taxon>Ixodoidea</taxon>
        <taxon>Ixodidae</taxon>
        <taxon>Amblyomminae</taxon>
        <taxon>Amblyomma</taxon>
    </lineage>
</organism>
<evidence type="ECO:0000313" key="7">
    <source>
        <dbReference type="EMBL" id="AEO36751.1"/>
    </source>
</evidence>
<keyword evidence="1" id="KW-0645">Protease</keyword>
<dbReference type="GO" id="GO:0006509">
    <property type="term" value="P:membrane protein ectodomain proteolysis"/>
    <property type="evidence" value="ECO:0007669"/>
    <property type="project" value="TreeGrafter"/>
</dbReference>